<dbReference type="EMBL" id="JAAALK010000081">
    <property type="protein sequence ID" value="KAG8088793.1"/>
    <property type="molecule type" value="Genomic_DNA"/>
</dbReference>
<feature type="region of interest" description="Disordered" evidence="1">
    <location>
        <begin position="21"/>
        <end position="46"/>
    </location>
</feature>
<dbReference type="AlphaFoldDB" id="A0A8J5WD99"/>
<dbReference type="Proteomes" id="UP000729402">
    <property type="component" value="Unassembled WGS sequence"/>
</dbReference>
<keyword evidence="3" id="KW-1185">Reference proteome</keyword>
<organism evidence="2 3">
    <name type="scientific">Zizania palustris</name>
    <name type="common">Northern wild rice</name>
    <dbReference type="NCBI Taxonomy" id="103762"/>
    <lineage>
        <taxon>Eukaryota</taxon>
        <taxon>Viridiplantae</taxon>
        <taxon>Streptophyta</taxon>
        <taxon>Embryophyta</taxon>
        <taxon>Tracheophyta</taxon>
        <taxon>Spermatophyta</taxon>
        <taxon>Magnoliopsida</taxon>
        <taxon>Liliopsida</taxon>
        <taxon>Poales</taxon>
        <taxon>Poaceae</taxon>
        <taxon>BOP clade</taxon>
        <taxon>Oryzoideae</taxon>
        <taxon>Oryzeae</taxon>
        <taxon>Zizaniinae</taxon>
        <taxon>Zizania</taxon>
    </lineage>
</organism>
<comment type="caution">
    <text evidence="2">The sequence shown here is derived from an EMBL/GenBank/DDBJ whole genome shotgun (WGS) entry which is preliminary data.</text>
</comment>
<evidence type="ECO:0000256" key="1">
    <source>
        <dbReference type="SAM" id="MobiDB-lite"/>
    </source>
</evidence>
<dbReference type="OrthoDB" id="40579at2759"/>
<protein>
    <submittedName>
        <fullName evidence="2">Uncharacterized protein</fullName>
    </submittedName>
</protein>
<evidence type="ECO:0000313" key="3">
    <source>
        <dbReference type="Proteomes" id="UP000729402"/>
    </source>
</evidence>
<accession>A0A8J5WD99</accession>
<gene>
    <name evidence="2" type="ORF">GUJ93_ZPchr0011g28893</name>
</gene>
<name>A0A8J5WD99_ZIZPA</name>
<reference evidence="2" key="1">
    <citation type="journal article" date="2021" name="bioRxiv">
        <title>Whole Genome Assembly and Annotation of Northern Wild Rice, Zizania palustris L., Supports a Whole Genome Duplication in the Zizania Genus.</title>
        <authorList>
            <person name="Haas M."/>
            <person name="Kono T."/>
            <person name="Macchietto M."/>
            <person name="Millas R."/>
            <person name="McGilp L."/>
            <person name="Shao M."/>
            <person name="Duquette J."/>
            <person name="Hirsch C.N."/>
            <person name="Kimball J."/>
        </authorList>
    </citation>
    <scope>NUCLEOTIDE SEQUENCE</scope>
    <source>
        <tissue evidence="2">Fresh leaf tissue</tissue>
    </source>
</reference>
<evidence type="ECO:0000313" key="2">
    <source>
        <dbReference type="EMBL" id="KAG8088793.1"/>
    </source>
</evidence>
<sequence>MPFCTCTEVSFFILPILPSSSSSFQPSQCPLRRKPPSAAAQGRRRRPWREQLDAASGIGHGPHRRTFHAAPHGAFSNVICSVAWTASHDQCLLTRVAGSRMACSPPCLSVGRRTSWGAEAIHAFARDALATSLSAVLLFDCDGVLVDTENVSHHISFNESFAEVVAHAALVAIRRLQTQMEQATVVHDGIGRGQSGQYEKYDGCMWARSMQNGV</sequence>
<proteinExistence type="predicted"/>
<reference evidence="2" key="2">
    <citation type="submission" date="2021-02" db="EMBL/GenBank/DDBJ databases">
        <authorList>
            <person name="Kimball J.A."/>
            <person name="Haas M.W."/>
            <person name="Macchietto M."/>
            <person name="Kono T."/>
            <person name="Duquette J."/>
            <person name="Shao M."/>
        </authorList>
    </citation>
    <scope>NUCLEOTIDE SEQUENCE</scope>
    <source>
        <tissue evidence="2">Fresh leaf tissue</tissue>
    </source>
</reference>